<protein>
    <submittedName>
        <fullName evidence="2">Uncharacterized protein</fullName>
    </submittedName>
</protein>
<reference evidence="2" key="1">
    <citation type="submission" date="2020-04" db="EMBL/GenBank/DDBJ databases">
        <authorList>
            <person name="Chiriac C."/>
            <person name="Salcher M."/>
            <person name="Ghai R."/>
            <person name="Kavagutti S V."/>
        </authorList>
    </citation>
    <scope>NUCLEOTIDE SEQUENCE</scope>
</reference>
<feature type="region of interest" description="Disordered" evidence="1">
    <location>
        <begin position="1"/>
        <end position="22"/>
    </location>
</feature>
<feature type="compositionally biased region" description="Basic residues" evidence="1">
    <location>
        <begin position="1"/>
        <end position="15"/>
    </location>
</feature>
<proteinExistence type="predicted"/>
<accession>A0A6J5PET9</accession>
<evidence type="ECO:0000256" key="1">
    <source>
        <dbReference type="SAM" id="MobiDB-lite"/>
    </source>
</evidence>
<evidence type="ECO:0000313" key="3">
    <source>
        <dbReference type="EMBL" id="CAB4195393.1"/>
    </source>
</evidence>
<evidence type="ECO:0000313" key="4">
    <source>
        <dbReference type="EMBL" id="CAB4222506.1"/>
    </source>
</evidence>
<dbReference type="EMBL" id="LR797513">
    <property type="protein sequence ID" value="CAB4222506.1"/>
    <property type="molecule type" value="Genomic_DNA"/>
</dbReference>
<organism evidence="2">
    <name type="scientific">uncultured Caudovirales phage</name>
    <dbReference type="NCBI Taxonomy" id="2100421"/>
    <lineage>
        <taxon>Viruses</taxon>
        <taxon>Duplodnaviria</taxon>
        <taxon>Heunggongvirae</taxon>
        <taxon>Uroviricota</taxon>
        <taxon>Caudoviricetes</taxon>
        <taxon>Peduoviridae</taxon>
        <taxon>Maltschvirus</taxon>
        <taxon>Maltschvirus maltsch</taxon>
    </lineage>
</organism>
<dbReference type="EMBL" id="LR797244">
    <property type="protein sequence ID" value="CAB4195393.1"/>
    <property type="molecule type" value="Genomic_DNA"/>
</dbReference>
<sequence length="127" mass="14149">MARRRKRATFRRRGGKPYGQAERERATFECRVSQLRQQHQEWTSGVRDALLGAANAMAQVIVDLTETVERVSAMMKSHSPQPVEVVIVGWSEADHEAGIGLKLDRLPGPGPIFLLPTSEEAKVRSAE</sequence>
<evidence type="ECO:0000313" key="2">
    <source>
        <dbReference type="EMBL" id="CAB4168001.1"/>
    </source>
</evidence>
<dbReference type="EMBL" id="LR796812">
    <property type="protein sequence ID" value="CAB4168001.1"/>
    <property type="molecule type" value="Genomic_DNA"/>
</dbReference>
<name>A0A6J5PET9_9CAUD</name>
<gene>
    <name evidence="3" type="ORF">UFOVP1293_32</name>
    <name evidence="4" type="ORF">UFOVP1644_50</name>
    <name evidence="2" type="ORF">UFOVP860_79</name>
</gene>